<protein>
    <submittedName>
        <fullName evidence="2">Uncharacterized protein</fullName>
    </submittedName>
</protein>
<evidence type="ECO:0000313" key="2">
    <source>
        <dbReference type="EMBL" id="CAB1447307.1"/>
    </source>
</evidence>
<proteinExistence type="predicted"/>
<reference evidence="2" key="1">
    <citation type="submission" date="2020-03" db="EMBL/GenBank/DDBJ databases">
        <authorList>
            <person name="Weist P."/>
        </authorList>
    </citation>
    <scope>NUCLEOTIDE SEQUENCE</scope>
</reference>
<evidence type="ECO:0000313" key="3">
    <source>
        <dbReference type="Proteomes" id="UP001153269"/>
    </source>
</evidence>
<feature type="compositionally biased region" description="Basic residues" evidence="1">
    <location>
        <begin position="97"/>
        <end position="112"/>
    </location>
</feature>
<comment type="caution">
    <text evidence="2">The sequence shown here is derived from an EMBL/GenBank/DDBJ whole genome shotgun (WGS) entry which is preliminary data.</text>
</comment>
<feature type="compositionally biased region" description="Basic and acidic residues" evidence="1">
    <location>
        <begin position="1"/>
        <end position="10"/>
    </location>
</feature>
<keyword evidence="3" id="KW-1185">Reference proteome</keyword>
<dbReference type="AlphaFoldDB" id="A0A9N7VD90"/>
<feature type="compositionally biased region" description="Basic and acidic residues" evidence="1">
    <location>
        <begin position="68"/>
        <end position="82"/>
    </location>
</feature>
<evidence type="ECO:0000256" key="1">
    <source>
        <dbReference type="SAM" id="MobiDB-lite"/>
    </source>
</evidence>
<gene>
    <name evidence="2" type="ORF">PLEPLA_LOCUS35001</name>
</gene>
<sequence>MTRRPERAGESKAGTNGGSRAAPRATGPSPKRRRRVKGGKNDALPQGGVKPNGAERDAQCSPVGGRNDGTRDRSGKKREGGRGIRTRGTGTAGERKPRSKKGRRNRRGRKKTERNTQLQ</sequence>
<feature type="region of interest" description="Disordered" evidence="1">
    <location>
        <begin position="1"/>
        <end position="119"/>
    </location>
</feature>
<organism evidence="2 3">
    <name type="scientific">Pleuronectes platessa</name>
    <name type="common">European plaice</name>
    <dbReference type="NCBI Taxonomy" id="8262"/>
    <lineage>
        <taxon>Eukaryota</taxon>
        <taxon>Metazoa</taxon>
        <taxon>Chordata</taxon>
        <taxon>Craniata</taxon>
        <taxon>Vertebrata</taxon>
        <taxon>Euteleostomi</taxon>
        <taxon>Actinopterygii</taxon>
        <taxon>Neopterygii</taxon>
        <taxon>Teleostei</taxon>
        <taxon>Neoteleostei</taxon>
        <taxon>Acanthomorphata</taxon>
        <taxon>Carangaria</taxon>
        <taxon>Pleuronectiformes</taxon>
        <taxon>Pleuronectoidei</taxon>
        <taxon>Pleuronectidae</taxon>
        <taxon>Pleuronectes</taxon>
    </lineage>
</organism>
<name>A0A9N7VD90_PLEPL</name>
<dbReference type="Proteomes" id="UP001153269">
    <property type="component" value="Unassembled WGS sequence"/>
</dbReference>
<accession>A0A9N7VD90</accession>
<dbReference type="EMBL" id="CADEAL010003942">
    <property type="protein sequence ID" value="CAB1447307.1"/>
    <property type="molecule type" value="Genomic_DNA"/>
</dbReference>